<evidence type="ECO:0008006" key="4">
    <source>
        <dbReference type="Google" id="ProtNLM"/>
    </source>
</evidence>
<feature type="compositionally biased region" description="Acidic residues" evidence="1">
    <location>
        <begin position="589"/>
        <end position="599"/>
    </location>
</feature>
<keyword evidence="2" id="KW-0472">Membrane</keyword>
<dbReference type="EMBL" id="LAZR01000183">
    <property type="protein sequence ID" value="KKN83597.1"/>
    <property type="molecule type" value="Genomic_DNA"/>
</dbReference>
<sequence>MSETLTVTPALKEYEPQAWQFVHDTADWFAQNLKIVDRDNQLIPLVVNQQQIQVLFWVGMQFAAGVPVRIIILKARRMGMSTLITALLFMFATLWPNYPVFACAHDQDGTNTLRSMAQKFQEELPEHLKRETAFDSRQDIVFKPPHRSSYNFHTAGGKKGVGRTKEITGLHASEKAHIDSGDKFNASVMAAVPRQNPRSCIFQESTANGEADPGKFHAAWVGAVQQRKDSSDNVQGYLPLFFSWLDFPDYRQAPLPNYTWGELTEKELWLKGLGADEEQLYFRRCVIAEDYSGDADIFSQEFPATAKEAFLASGRPAIPASVISYHESLARPPARKVHLHWDGKGEVLAVDAPEGAMEYWEVWYEPMGVGEADYIVAGDVAEGKLSDPANDKSKPDRHGGAVLNRRYFRIDAIWSGFRMGADVFGQELRKCAEWYNQAWASPEANAAGQAALVPFKDYARIFQRRPSEPVGVEEKELPSIGWKTTTANRDYMIDMYNAACSVSEEVRRKAGFGDRLQIFSDKVVVQEKAFVWKKSGKREHQAGEFDDLLFALFVALQLHMTCPRTLESQEWKTQRKRLGSQWSGGFAGPEDDDEDDEPVTWDNVTTS</sequence>
<organism evidence="3">
    <name type="scientific">marine sediment metagenome</name>
    <dbReference type="NCBI Taxonomy" id="412755"/>
    <lineage>
        <taxon>unclassified sequences</taxon>
        <taxon>metagenomes</taxon>
        <taxon>ecological metagenomes</taxon>
    </lineage>
</organism>
<dbReference type="Gene3D" id="3.30.420.240">
    <property type="match status" value="1"/>
</dbReference>
<feature type="region of interest" description="Disordered" evidence="1">
    <location>
        <begin position="577"/>
        <end position="607"/>
    </location>
</feature>
<evidence type="ECO:0000313" key="3">
    <source>
        <dbReference type="EMBL" id="KKN83597.1"/>
    </source>
</evidence>
<evidence type="ECO:0000256" key="2">
    <source>
        <dbReference type="SAM" id="Phobius"/>
    </source>
</evidence>
<comment type="caution">
    <text evidence="3">The sequence shown here is derived from an EMBL/GenBank/DDBJ whole genome shotgun (WGS) entry which is preliminary data.</text>
</comment>
<feature type="transmembrane region" description="Helical" evidence="2">
    <location>
        <begin position="79"/>
        <end position="98"/>
    </location>
</feature>
<reference evidence="3" key="1">
    <citation type="journal article" date="2015" name="Nature">
        <title>Complex archaea that bridge the gap between prokaryotes and eukaryotes.</title>
        <authorList>
            <person name="Spang A."/>
            <person name="Saw J.H."/>
            <person name="Jorgensen S.L."/>
            <person name="Zaremba-Niedzwiedzka K."/>
            <person name="Martijn J."/>
            <person name="Lind A.E."/>
            <person name="van Eijk R."/>
            <person name="Schleper C."/>
            <person name="Guy L."/>
            <person name="Ettema T.J."/>
        </authorList>
    </citation>
    <scope>NUCLEOTIDE SEQUENCE</scope>
</reference>
<name>A0A0F9U8B3_9ZZZZ</name>
<dbReference type="Gene3D" id="3.40.50.300">
    <property type="entry name" value="P-loop containing nucleotide triphosphate hydrolases"/>
    <property type="match status" value="1"/>
</dbReference>
<proteinExistence type="predicted"/>
<feature type="transmembrane region" description="Helical" evidence="2">
    <location>
        <begin position="54"/>
        <end position="72"/>
    </location>
</feature>
<evidence type="ECO:0000256" key="1">
    <source>
        <dbReference type="SAM" id="MobiDB-lite"/>
    </source>
</evidence>
<protein>
    <recommendedName>
        <fullName evidence="4">Terminase large subunit gp17-like C-terminal domain-containing protein</fullName>
    </recommendedName>
</protein>
<accession>A0A0F9U8B3</accession>
<keyword evidence="2" id="KW-0812">Transmembrane</keyword>
<gene>
    <name evidence="3" type="ORF">LCGC14_0298370</name>
</gene>
<dbReference type="AlphaFoldDB" id="A0A0F9U8B3"/>
<dbReference type="InterPro" id="IPR027417">
    <property type="entry name" value="P-loop_NTPase"/>
</dbReference>
<keyword evidence="2" id="KW-1133">Transmembrane helix</keyword>